<dbReference type="NCBIfam" id="TIGR00001">
    <property type="entry name" value="rpmI_bact"/>
    <property type="match status" value="1"/>
</dbReference>
<dbReference type="SUPFAM" id="SSF143034">
    <property type="entry name" value="L35p-like"/>
    <property type="match status" value="1"/>
</dbReference>
<dbReference type="PROSITE" id="PS00936">
    <property type="entry name" value="RIBOSOMAL_L35"/>
    <property type="match status" value="1"/>
</dbReference>
<evidence type="ECO:0000256" key="6">
    <source>
        <dbReference type="RuleBase" id="RU000568"/>
    </source>
</evidence>
<dbReference type="FunFam" id="4.10.410.60:FF:000001">
    <property type="entry name" value="50S ribosomal protein L35"/>
    <property type="match status" value="1"/>
</dbReference>
<dbReference type="Pfam" id="PF01632">
    <property type="entry name" value="Ribosomal_L35p"/>
    <property type="match status" value="1"/>
</dbReference>
<keyword evidence="3 5" id="KW-0687">Ribonucleoprotein</keyword>
<dbReference type="PANTHER" id="PTHR33343:SF1">
    <property type="entry name" value="LARGE RIBOSOMAL SUBUNIT PROTEIN BL35M"/>
    <property type="match status" value="1"/>
</dbReference>
<dbReference type="EMBL" id="DVLP01000308">
    <property type="protein sequence ID" value="HIT75973.1"/>
    <property type="molecule type" value="Genomic_DNA"/>
</dbReference>
<dbReference type="InterPro" id="IPR037229">
    <property type="entry name" value="Ribosomal_bL35_sf"/>
</dbReference>
<evidence type="ECO:0000256" key="4">
    <source>
        <dbReference type="ARBA" id="ARBA00071664"/>
    </source>
</evidence>
<dbReference type="GO" id="GO:0022625">
    <property type="term" value="C:cytosolic large ribosomal subunit"/>
    <property type="evidence" value="ECO:0007669"/>
    <property type="project" value="TreeGrafter"/>
</dbReference>
<dbReference type="InterPro" id="IPR021137">
    <property type="entry name" value="Ribosomal_bL35-like"/>
</dbReference>
<protein>
    <recommendedName>
        <fullName evidence="4 5">Large ribosomal subunit protein bL35</fullName>
    </recommendedName>
</protein>
<evidence type="ECO:0000256" key="3">
    <source>
        <dbReference type="ARBA" id="ARBA00023274"/>
    </source>
</evidence>
<evidence type="ECO:0000256" key="2">
    <source>
        <dbReference type="ARBA" id="ARBA00022980"/>
    </source>
</evidence>
<evidence type="ECO:0000313" key="8">
    <source>
        <dbReference type="EMBL" id="HIT75973.1"/>
    </source>
</evidence>
<dbReference type="Proteomes" id="UP000886842">
    <property type="component" value="Unassembled WGS sequence"/>
</dbReference>
<evidence type="ECO:0000256" key="1">
    <source>
        <dbReference type="ARBA" id="ARBA00006598"/>
    </source>
</evidence>
<evidence type="ECO:0000256" key="7">
    <source>
        <dbReference type="SAM" id="MobiDB-lite"/>
    </source>
</evidence>
<dbReference type="InterPro" id="IPR001706">
    <property type="entry name" value="Ribosomal_bL35"/>
</dbReference>
<dbReference type="PANTHER" id="PTHR33343">
    <property type="entry name" value="54S RIBOSOMAL PROTEIN BL35M"/>
    <property type="match status" value="1"/>
</dbReference>
<accession>A0A9D1GZT3</accession>
<sequence length="65" mass="7341">MPKMKTHTGAKRRFKITGTGKVMHRRAGKAHLNEHMSSKITNRRLEGNKELSKADSKNAKKLLGK</sequence>
<keyword evidence="2 5" id="KW-0689">Ribosomal protein</keyword>
<evidence type="ECO:0000256" key="5">
    <source>
        <dbReference type="HAMAP-Rule" id="MF_00514"/>
    </source>
</evidence>
<dbReference type="PRINTS" id="PR00064">
    <property type="entry name" value="RIBOSOMALL35"/>
</dbReference>
<name>A0A9D1GZT3_9ACTN</name>
<dbReference type="AlphaFoldDB" id="A0A9D1GZT3"/>
<dbReference type="InterPro" id="IPR018265">
    <property type="entry name" value="Ribosomal_bL35_CS"/>
</dbReference>
<dbReference type="Gene3D" id="4.10.410.60">
    <property type="match status" value="1"/>
</dbReference>
<reference evidence="8" key="1">
    <citation type="submission" date="2020-10" db="EMBL/GenBank/DDBJ databases">
        <authorList>
            <person name="Gilroy R."/>
        </authorList>
    </citation>
    <scope>NUCLEOTIDE SEQUENCE</scope>
    <source>
        <strain evidence="8">ChiGjej1B1-24693</strain>
    </source>
</reference>
<reference evidence="8" key="2">
    <citation type="journal article" date="2021" name="PeerJ">
        <title>Extensive microbial diversity within the chicken gut microbiome revealed by metagenomics and culture.</title>
        <authorList>
            <person name="Gilroy R."/>
            <person name="Ravi A."/>
            <person name="Getino M."/>
            <person name="Pursley I."/>
            <person name="Horton D.L."/>
            <person name="Alikhan N.F."/>
            <person name="Baker D."/>
            <person name="Gharbi K."/>
            <person name="Hall N."/>
            <person name="Watson M."/>
            <person name="Adriaenssens E.M."/>
            <person name="Foster-Nyarko E."/>
            <person name="Jarju S."/>
            <person name="Secka A."/>
            <person name="Antonio M."/>
            <person name="Oren A."/>
            <person name="Chaudhuri R.R."/>
            <person name="La Ragione R."/>
            <person name="Hildebrand F."/>
            <person name="Pallen M.J."/>
        </authorList>
    </citation>
    <scope>NUCLEOTIDE SEQUENCE</scope>
    <source>
        <strain evidence="8">ChiGjej1B1-24693</strain>
    </source>
</reference>
<dbReference type="GO" id="GO:0006412">
    <property type="term" value="P:translation"/>
    <property type="evidence" value="ECO:0007669"/>
    <property type="project" value="UniProtKB-UniRule"/>
</dbReference>
<comment type="caution">
    <text evidence="8">The sequence shown here is derived from an EMBL/GenBank/DDBJ whole genome shotgun (WGS) entry which is preliminary data.</text>
</comment>
<feature type="compositionally biased region" description="Basic and acidic residues" evidence="7">
    <location>
        <begin position="31"/>
        <end position="58"/>
    </location>
</feature>
<feature type="region of interest" description="Disordered" evidence="7">
    <location>
        <begin position="21"/>
        <end position="65"/>
    </location>
</feature>
<evidence type="ECO:0000313" key="9">
    <source>
        <dbReference type="Proteomes" id="UP000886842"/>
    </source>
</evidence>
<gene>
    <name evidence="5 8" type="primary">rpmI</name>
    <name evidence="8" type="ORF">IAA98_10335</name>
</gene>
<dbReference type="GO" id="GO:0003735">
    <property type="term" value="F:structural constituent of ribosome"/>
    <property type="evidence" value="ECO:0007669"/>
    <property type="project" value="InterPro"/>
</dbReference>
<proteinExistence type="inferred from homology"/>
<dbReference type="HAMAP" id="MF_00514">
    <property type="entry name" value="Ribosomal_bL35"/>
    <property type="match status" value="1"/>
</dbReference>
<organism evidence="8 9">
    <name type="scientific">Candidatus Avipropionibacterium avicola</name>
    <dbReference type="NCBI Taxonomy" id="2840701"/>
    <lineage>
        <taxon>Bacteria</taxon>
        <taxon>Bacillati</taxon>
        <taxon>Actinomycetota</taxon>
        <taxon>Actinomycetes</taxon>
        <taxon>Propionibacteriales</taxon>
        <taxon>Propionibacteriaceae</taxon>
        <taxon>Propionibacteriaceae incertae sedis</taxon>
        <taxon>Candidatus Avipropionibacterium</taxon>
    </lineage>
</organism>
<comment type="similarity">
    <text evidence="1 5 6">Belongs to the bacterial ribosomal protein bL35 family.</text>
</comment>